<name>A0ABQ1R577_9FLAO</name>
<gene>
    <name evidence="2" type="ORF">GCM10011361_26310</name>
</gene>
<accession>A0ABQ1R577</accession>
<reference evidence="3" key="1">
    <citation type="journal article" date="2019" name="Int. J. Syst. Evol. Microbiol.">
        <title>The Global Catalogue of Microorganisms (GCM) 10K type strain sequencing project: providing services to taxonomists for standard genome sequencing and annotation.</title>
        <authorList>
            <consortium name="The Broad Institute Genomics Platform"/>
            <consortium name="The Broad Institute Genome Sequencing Center for Infectious Disease"/>
            <person name="Wu L."/>
            <person name="Ma J."/>
        </authorList>
    </citation>
    <scope>NUCLEOTIDE SEQUENCE [LARGE SCALE GENOMIC DNA]</scope>
    <source>
        <strain evidence="3">CGMCC 1.12606</strain>
    </source>
</reference>
<proteinExistence type="predicted"/>
<evidence type="ECO:0000313" key="2">
    <source>
        <dbReference type="EMBL" id="GGD58696.1"/>
    </source>
</evidence>
<dbReference type="NCBIfam" id="NF040639">
    <property type="entry name" value="LETM1_rel_film"/>
    <property type="match status" value="1"/>
</dbReference>
<dbReference type="Proteomes" id="UP000625780">
    <property type="component" value="Unassembled WGS sequence"/>
</dbReference>
<dbReference type="Pfam" id="PF07766">
    <property type="entry name" value="LETM1_RBD"/>
    <property type="match status" value="1"/>
</dbReference>
<dbReference type="EMBL" id="BMFH01000002">
    <property type="protein sequence ID" value="GGD58696.1"/>
    <property type="molecule type" value="Genomic_DNA"/>
</dbReference>
<feature type="domain" description="Letm1 RBD" evidence="1">
    <location>
        <begin position="348"/>
        <end position="411"/>
    </location>
</feature>
<comment type="caution">
    <text evidence="2">The sequence shown here is derived from an EMBL/GenBank/DDBJ whole genome shotgun (WGS) entry which is preliminary data.</text>
</comment>
<dbReference type="InterPro" id="IPR033122">
    <property type="entry name" value="LETM1-like_RBD"/>
</dbReference>
<sequence length="418" mass="48321">MYFGPKFELMNPSGPGWINKFGEVVRNKSGMYPDFSTLYANLKEYGFVYGMNVEIPAFITIEHPPSEDERAKINLLVALYFTFSIERREGDFEEFLETIFAFYRALNIGRSSFLNKLLTGKKTSDKLETLIDSRVYLDDNVITRTFTSVITNSLLFIDVLTFRYYLRGEKDLVAQAQKLEYLTINITYHALNAKEKNKSDEKLSQLFAASLTFIDAEEQKFDGSYRQILMENCSPWENQYFLDVASLTVWEDYSLDYKESQYIYGIGKDMGFEEKQIASSLEEITIFFKKNIDKITFLKDTNLAVQFYDSMARVVNKLILRNSKRLQKELAESKELVFLISKGTVKELSASEKKKVQDQLMDIFKSVPSLAIFMLPGGAVLLPIFIKLIPTLLPSSFDENRVVKKEENPQNKDYKKNL</sequence>
<keyword evidence="3" id="KW-1185">Reference proteome</keyword>
<protein>
    <recommendedName>
        <fullName evidence="1">Letm1 RBD domain-containing protein</fullName>
    </recommendedName>
</protein>
<organism evidence="2 3">
    <name type="scientific">Muriicola marianensis</name>
    <dbReference type="NCBI Taxonomy" id="1324801"/>
    <lineage>
        <taxon>Bacteria</taxon>
        <taxon>Pseudomonadati</taxon>
        <taxon>Bacteroidota</taxon>
        <taxon>Flavobacteriia</taxon>
        <taxon>Flavobacteriales</taxon>
        <taxon>Flavobacteriaceae</taxon>
        <taxon>Muriicola</taxon>
    </lineage>
</organism>
<evidence type="ECO:0000313" key="3">
    <source>
        <dbReference type="Proteomes" id="UP000625780"/>
    </source>
</evidence>
<evidence type="ECO:0000259" key="1">
    <source>
        <dbReference type="Pfam" id="PF07766"/>
    </source>
</evidence>